<protein>
    <recommendedName>
        <fullName evidence="5">Transmembrane protein</fullName>
    </recommendedName>
</protein>
<dbReference type="GeneID" id="93410535"/>
<reference evidence="4" key="2">
    <citation type="submission" date="2016-02" db="EMBL/GenBank/DDBJ databases">
        <title>Draft genome sequence of five rapidly growing Mycobacterium species.</title>
        <authorList>
            <person name="Katahira K."/>
            <person name="Gotou Y."/>
            <person name="Iida K."/>
            <person name="Ogura Y."/>
            <person name="Hayashi T."/>
        </authorList>
    </citation>
    <scope>NUCLEOTIDE SEQUENCE [LARGE SCALE GENOMIC DNA]</scope>
    <source>
        <strain evidence="4">JCM6368</strain>
    </source>
</reference>
<comment type="caution">
    <text evidence="3">The sequence shown here is derived from an EMBL/GenBank/DDBJ whole genome shotgun (WGS) entry which is preliminary data.</text>
</comment>
<accession>A0A100WL67</accession>
<evidence type="ECO:0000256" key="2">
    <source>
        <dbReference type="SAM" id="SignalP"/>
    </source>
</evidence>
<feature type="compositionally biased region" description="Basic and acidic residues" evidence="1">
    <location>
        <begin position="94"/>
        <end position="110"/>
    </location>
</feature>
<feature type="compositionally biased region" description="Low complexity" evidence="1">
    <location>
        <begin position="126"/>
        <end position="136"/>
    </location>
</feature>
<name>A0A100WL67_MYCFO</name>
<proteinExistence type="predicted"/>
<feature type="chain" id="PRO_5007090277" description="Transmembrane protein" evidence="2">
    <location>
        <begin position="18"/>
        <end position="154"/>
    </location>
</feature>
<feature type="compositionally biased region" description="Low complexity" evidence="1">
    <location>
        <begin position="145"/>
        <end position="154"/>
    </location>
</feature>
<feature type="region of interest" description="Disordered" evidence="1">
    <location>
        <begin position="93"/>
        <end position="154"/>
    </location>
</feature>
<evidence type="ECO:0000313" key="3">
    <source>
        <dbReference type="EMBL" id="GAT00256.1"/>
    </source>
</evidence>
<organism evidence="3 4">
    <name type="scientific">Mycolicibacterium fortuitum subsp. acetamidolyticum</name>
    <dbReference type="NCBI Taxonomy" id="144550"/>
    <lineage>
        <taxon>Bacteria</taxon>
        <taxon>Bacillati</taxon>
        <taxon>Actinomycetota</taxon>
        <taxon>Actinomycetes</taxon>
        <taxon>Mycobacteriales</taxon>
        <taxon>Mycobacteriaceae</taxon>
        <taxon>Mycolicibacterium</taxon>
    </lineage>
</organism>
<feature type="signal peptide" evidence="2">
    <location>
        <begin position="1"/>
        <end position="17"/>
    </location>
</feature>
<evidence type="ECO:0008006" key="5">
    <source>
        <dbReference type="Google" id="ProtNLM"/>
    </source>
</evidence>
<keyword evidence="2" id="KW-0732">Signal</keyword>
<dbReference type="RefSeq" id="WP_003883364.1">
    <property type="nucleotide sequence ID" value="NZ_BCSZ01000003.1"/>
</dbReference>
<gene>
    <name evidence="3" type="ORF">RMCFA_0370</name>
</gene>
<evidence type="ECO:0000256" key="1">
    <source>
        <dbReference type="SAM" id="MobiDB-lite"/>
    </source>
</evidence>
<sequence>MNIVSGALQAVSRTADAATAAAGAVGGAAVNGAVGGIKGVGAGIRSGVSQGSRSPAAAALTLAAVGAAGLVEWPVLLTVGGAALVVHQINQRTADGRADDEAESARDQSPPKRSTATKRAAPAKRSSTAKTASRPKATTRRSTSRRTSAATRSK</sequence>
<reference evidence="3 4" key="1">
    <citation type="journal article" date="2016" name="Genome Announc.">
        <title>Draft Genome Sequences of Five Rapidly Growing Mycobacterium Species, M. thermoresistibile, M. fortuitum subsp. acetamidolyticum, M. canariasense, M. brisbanense, and M. novocastrense.</title>
        <authorList>
            <person name="Katahira K."/>
            <person name="Ogura Y."/>
            <person name="Gotoh Y."/>
            <person name="Hayashi T."/>
        </authorList>
    </citation>
    <scope>NUCLEOTIDE SEQUENCE [LARGE SCALE GENOMIC DNA]</scope>
    <source>
        <strain evidence="3 4">JCM6368</strain>
    </source>
</reference>
<evidence type="ECO:0000313" key="4">
    <source>
        <dbReference type="Proteomes" id="UP000069705"/>
    </source>
</evidence>
<dbReference type="AlphaFoldDB" id="A0A100WL67"/>
<dbReference type="EMBL" id="BCSZ01000003">
    <property type="protein sequence ID" value="GAT00256.1"/>
    <property type="molecule type" value="Genomic_DNA"/>
</dbReference>
<dbReference type="Proteomes" id="UP000069705">
    <property type="component" value="Unassembled WGS sequence"/>
</dbReference>